<dbReference type="PANTHER" id="PTHR46825:SF11">
    <property type="entry name" value="PENICILLIN-BINDING PROTEIN 4"/>
    <property type="match status" value="1"/>
</dbReference>
<name>A0A327VQK6_9BACT</name>
<dbReference type="OrthoDB" id="9793489at2"/>
<dbReference type="Pfam" id="PF00144">
    <property type="entry name" value="Beta-lactamase"/>
    <property type="match status" value="1"/>
</dbReference>
<dbReference type="InterPro" id="IPR008969">
    <property type="entry name" value="CarboxyPept-like_regulatory"/>
</dbReference>
<dbReference type="EMBL" id="QLMA01000008">
    <property type="protein sequence ID" value="RAJ76756.1"/>
    <property type="molecule type" value="Genomic_DNA"/>
</dbReference>
<dbReference type="SUPFAM" id="SSF49464">
    <property type="entry name" value="Carboxypeptidase regulatory domain-like"/>
    <property type="match status" value="1"/>
</dbReference>
<evidence type="ECO:0000313" key="5">
    <source>
        <dbReference type="Proteomes" id="UP000249819"/>
    </source>
</evidence>
<dbReference type="AlphaFoldDB" id="A0A327VQK6"/>
<dbReference type="Gene3D" id="3.40.710.10">
    <property type="entry name" value="DD-peptidase/beta-lactamase superfamily"/>
    <property type="match status" value="1"/>
</dbReference>
<evidence type="ECO:0000313" key="4">
    <source>
        <dbReference type="EMBL" id="RAJ76756.1"/>
    </source>
</evidence>
<proteinExistence type="predicted"/>
<dbReference type="Gene3D" id="2.60.40.1120">
    <property type="entry name" value="Carboxypeptidase-like, regulatory domain"/>
    <property type="match status" value="1"/>
</dbReference>
<keyword evidence="2" id="KW-0472">Membrane</keyword>
<dbReference type="InterPro" id="IPR050491">
    <property type="entry name" value="AmpC-like"/>
</dbReference>
<dbReference type="InterPro" id="IPR001466">
    <property type="entry name" value="Beta-lactam-related"/>
</dbReference>
<keyword evidence="5" id="KW-1185">Reference proteome</keyword>
<dbReference type="SUPFAM" id="SSF56601">
    <property type="entry name" value="beta-lactamase/transpeptidase-like"/>
    <property type="match status" value="1"/>
</dbReference>
<sequence>MTRFLLRIFFGVIGCWNVAVQAQSDTAVTGKVLDAQTHEPIPGANITIRQRGTVSNSTGNFRLNILVSALPDSLSISCLGYQGGRVSVAAQLKHAGEPILLYPGKLELGTVTVTARDALKLIRAAIDRIPDNYLVQPYRARGFYRNTTIKDRDYMQLSEAVFDICSKGYTNDAGNDLYLLQQRHIMDEKGAHGLDLGLKPVTLFDFDVVKTITRHPVFSEEGLKQHRFYVKGVVDYNGIPAFEIQFDQRAALKKSLYRGRLFLDTTHLVFLETDYELSPKGLPYNSYGDLATKALMNIFDIHIRIRHDGAKVIYRKIGERWTLSNVVSNTGLQLYSNRNHYRFNTNSKVDYIITQVDTTTDKPSVEARFVGRNKIIEFQNTPQEPAFWRKHTIILPEVDAEAIASLLKARNESIHLKRRLEKNWQRLPQSPAEKIDSILTFYNREKQFNGSALIKTKAGILLSKSYGFADSSKQLAADANTQYRIGSLSKPFTAILILQLEKEGKLSVKDTIGQYLPDYPHGGITIEQLLTHQSGIPNFTTNATSLSAIFQKALSLDEVVRKYCSDSLEFEPGTQFQYSNSGYIVLALLAEKISGMPFPKLLKERIFVPAGMQDSYVSIDTFTGQKLATGYLYGKPEPAYPGANLMGAGNIVATTADLCRWHQALSDNRFLDEQQMAAMFKPRAEYTDWNAWYDYGWMTDQRLFKVSLTGHTVQYHGGTDLGFYSMLARQPAEGNLVILLNNTGDFPRFDITDLILNVLQETADTTNK</sequence>
<evidence type="ECO:0000256" key="1">
    <source>
        <dbReference type="ARBA" id="ARBA00004370"/>
    </source>
</evidence>
<comment type="caution">
    <text evidence="4">The sequence shown here is derived from an EMBL/GenBank/DDBJ whole genome shotgun (WGS) entry which is preliminary data.</text>
</comment>
<accession>A0A327VQK6</accession>
<organism evidence="4 5">
    <name type="scientific">Chitinophaga dinghuensis</name>
    <dbReference type="NCBI Taxonomy" id="1539050"/>
    <lineage>
        <taxon>Bacteria</taxon>
        <taxon>Pseudomonadati</taxon>
        <taxon>Bacteroidota</taxon>
        <taxon>Chitinophagia</taxon>
        <taxon>Chitinophagales</taxon>
        <taxon>Chitinophagaceae</taxon>
        <taxon>Chitinophaga</taxon>
    </lineage>
</organism>
<protein>
    <submittedName>
        <fullName evidence="4">CubicO group peptidase (Beta-lactamase class C family)</fullName>
    </submittedName>
</protein>
<dbReference type="PANTHER" id="PTHR46825">
    <property type="entry name" value="D-ALANYL-D-ALANINE-CARBOXYPEPTIDASE/ENDOPEPTIDASE AMPH"/>
    <property type="match status" value="1"/>
</dbReference>
<reference evidence="4 5" key="1">
    <citation type="submission" date="2018-06" db="EMBL/GenBank/DDBJ databases">
        <title>Genomic Encyclopedia of Archaeal and Bacterial Type Strains, Phase II (KMG-II): from individual species to whole genera.</title>
        <authorList>
            <person name="Goeker M."/>
        </authorList>
    </citation>
    <scope>NUCLEOTIDE SEQUENCE [LARGE SCALE GENOMIC DNA]</scope>
    <source>
        <strain evidence="4 5">DSM 29821</strain>
    </source>
</reference>
<dbReference type="Proteomes" id="UP000249819">
    <property type="component" value="Unassembled WGS sequence"/>
</dbReference>
<dbReference type="GO" id="GO:0016020">
    <property type="term" value="C:membrane"/>
    <property type="evidence" value="ECO:0007669"/>
    <property type="project" value="UniProtKB-SubCell"/>
</dbReference>
<evidence type="ECO:0000256" key="2">
    <source>
        <dbReference type="ARBA" id="ARBA00023136"/>
    </source>
</evidence>
<dbReference type="RefSeq" id="WP_111594459.1">
    <property type="nucleotide sequence ID" value="NZ_QLMA01000008.1"/>
</dbReference>
<comment type="subcellular location">
    <subcellularLocation>
        <location evidence="1">Membrane</location>
    </subcellularLocation>
</comment>
<feature type="domain" description="Beta-lactamase-related" evidence="3">
    <location>
        <begin position="445"/>
        <end position="752"/>
    </location>
</feature>
<evidence type="ECO:0000259" key="3">
    <source>
        <dbReference type="Pfam" id="PF00144"/>
    </source>
</evidence>
<dbReference type="Pfam" id="PF13715">
    <property type="entry name" value="CarbopepD_reg_2"/>
    <property type="match status" value="1"/>
</dbReference>
<dbReference type="InterPro" id="IPR012338">
    <property type="entry name" value="Beta-lactam/transpept-like"/>
</dbReference>
<gene>
    <name evidence="4" type="ORF">CLV59_108277</name>
</gene>